<dbReference type="SUPFAM" id="SSF81383">
    <property type="entry name" value="F-box domain"/>
    <property type="match status" value="1"/>
</dbReference>
<feature type="region of interest" description="Disordered" evidence="1">
    <location>
        <begin position="464"/>
        <end position="483"/>
    </location>
</feature>
<dbReference type="Proteomes" id="UP001148786">
    <property type="component" value="Unassembled WGS sequence"/>
</dbReference>
<dbReference type="OrthoDB" id="2823912at2759"/>
<feature type="domain" description="F-box" evidence="2">
    <location>
        <begin position="82"/>
        <end position="131"/>
    </location>
</feature>
<reference evidence="3" key="1">
    <citation type="submission" date="2022-07" db="EMBL/GenBank/DDBJ databases">
        <title>Genome Sequence of Agrocybe chaxingu.</title>
        <authorList>
            <person name="Buettner E."/>
        </authorList>
    </citation>
    <scope>NUCLEOTIDE SEQUENCE</scope>
    <source>
        <strain evidence="3">MP-N11</strain>
    </source>
</reference>
<evidence type="ECO:0000313" key="4">
    <source>
        <dbReference type="Proteomes" id="UP001148786"/>
    </source>
</evidence>
<accession>A0A9W8MSQ9</accession>
<evidence type="ECO:0000313" key="3">
    <source>
        <dbReference type="EMBL" id="KAJ3507272.1"/>
    </source>
</evidence>
<dbReference type="InterPro" id="IPR001810">
    <property type="entry name" value="F-box_dom"/>
</dbReference>
<sequence length="703" mass="79986">MASEALGTPPTLAENAVEQEPSLPYEALTEPEFHQIRQGPRISSVHNFPEQFYGPVSIRNFIAGHTKRALRTSLPKKALILREVFVRLPIELKLCVLEHLHPLDLYHFSQVSKALRRIIMDPKAAGVWKMSFEHHQDLPKSPPFVARPQWAHMLFGPGICGECGKLGALTDFGLLKRHCEPCMLTCTSFTNGFKDTCGRSILQDHAIWSLIPRSYRYNTVRYTSAHQTQSNARFAEKDFRPMIKKITLIQLLVDNGVSQLSEPFNGYKEALSARIAELNERATETNSWALEIYRLCTNECDNAYRANTETYKKRLLNLGHEAQDVDYVQYSISHVLRKDVVLNLTRKAFRELRPQVEQIVRTRKENRLKVERQQLIQGIYKDYLKSQNPDSWQYLPQEHLVRDIDGFSDFLNAPFDKRGDLSPGFAASLFPDFISYWTKTQQEETVDLLPRVGDEEDLMAKLRGLSSSHPSSPATTASTRHTSPCGSYTLDEDAVAAATALVSCVGLDPSTTTIKQMDERDDRFMCGNCMSETSRGVTGLRVYTWRECIYHVVEEILQNDPVHSLASWILLTPEAARFVKEQEYLSPHPVQEVWRCNLCAEHFDTRLIQSQAIDHVKKVHCIKEPQSASTSWWTGDRMCPEMGIYKLWALEKLKEHLLKKHKISEAVEGEDWTKIKVIANTASASPSTDDSPQPVAEGQQSTP</sequence>
<comment type="caution">
    <text evidence="3">The sequence shown here is derived from an EMBL/GenBank/DDBJ whole genome shotgun (WGS) entry which is preliminary data.</text>
</comment>
<keyword evidence="4" id="KW-1185">Reference proteome</keyword>
<feature type="region of interest" description="Disordered" evidence="1">
    <location>
        <begin position="681"/>
        <end position="703"/>
    </location>
</feature>
<name>A0A9W8MSQ9_9AGAR</name>
<dbReference type="CDD" id="cd09917">
    <property type="entry name" value="F-box_SF"/>
    <property type="match status" value="1"/>
</dbReference>
<protein>
    <recommendedName>
        <fullName evidence="2">F-box domain-containing protein</fullName>
    </recommendedName>
</protein>
<proteinExistence type="predicted"/>
<feature type="compositionally biased region" description="Low complexity" evidence="1">
    <location>
        <begin position="466"/>
        <end position="483"/>
    </location>
</feature>
<evidence type="ECO:0000256" key="1">
    <source>
        <dbReference type="SAM" id="MobiDB-lite"/>
    </source>
</evidence>
<dbReference type="InterPro" id="IPR036047">
    <property type="entry name" value="F-box-like_dom_sf"/>
</dbReference>
<dbReference type="EMBL" id="JANKHO010000677">
    <property type="protein sequence ID" value="KAJ3507272.1"/>
    <property type="molecule type" value="Genomic_DNA"/>
</dbReference>
<dbReference type="PROSITE" id="PS50181">
    <property type="entry name" value="FBOX"/>
    <property type="match status" value="1"/>
</dbReference>
<feature type="compositionally biased region" description="Polar residues" evidence="1">
    <location>
        <begin position="681"/>
        <end position="691"/>
    </location>
</feature>
<dbReference type="AlphaFoldDB" id="A0A9W8MSQ9"/>
<gene>
    <name evidence="3" type="ORF">NLJ89_g6396</name>
</gene>
<evidence type="ECO:0000259" key="2">
    <source>
        <dbReference type="PROSITE" id="PS50181"/>
    </source>
</evidence>
<dbReference type="Pfam" id="PF00646">
    <property type="entry name" value="F-box"/>
    <property type="match status" value="1"/>
</dbReference>
<organism evidence="3 4">
    <name type="scientific">Agrocybe chaxingu</name>
    <dbReference type="NCBI Taxonomy" id="84603"/>
    <lineage>
        <taxon>Eukaryota</taxon>
        <taxon>Fungi</taxon>
        <taxon>Dikarya</taxon>
        <taxon>Basidiomycota</taxon>
        <taxon>Agaricomycotina</taxon>
        <taxon>Agaricomycetes</taxon>
        <taxon>Agaricomycetidae</taxon>
        <taxon>Agaricales</taxon>
        <taxon>Agaricineae</taxon>
        <taxon>Strophariaceae</taxon>
        <taxon>Agrocybe</taxon>
    </lineage>
</organism>
<dbReference type="Gene3D" id="1.20.1280.50">
    <property type="match status" value="1"/>
</dbReference>